<dbReference type="SUPFAM" id="SSF46934">
    <property type="entry name" value="UBA-like"/>
    <property type="match status" value="2"/>
</dbReference>
<dbReference type="Gene3D" id="1.10.8.10">
    <property type="entry name" value="DNA helicase RuvA subunit, C-terminal domain"/>
    <property type="match status" value="2"/>
</dbReference>
<evidence type="ECO:0000259" key="1">
    <source>
        <dbReference type="PROSITE" id="PS50030"/>
    </source>
</evidence>
<evidence type="ECO:0000313" key="2">
    <source>
        <dbReference type="EMBL" id="JAC94413.1"/>
    </source>
</evidence>
<feature type="domain" description="UBA" evidence="1">
    <location>
        <begin position="51"/>
        <end position="91"/>
    </location>
</feature>
<dbReference type="InterPro" id="IPR009060">
    <property type="entry name" value="UBA-like_sf"/>
</dbReference>
<reference evidence="2" key="1">
    <citation type="journal article" date="2015" name="PLoS Negl. Trop. Dis.">
        <title>Deep Sequencing Analysis of the Ixodes ricinus Haemocytome.</title>
        <authorList>
            <person name="Kotsyfakis M."/>
            <person name="Kopacek P."/>
            <person name="Franta Z."/>
            <person name="Pedra J.H."/>
            <person name="Ribeiro J.M."/>
        </authorList>
    </citation>
    <scope>NUCLEOTIDE SEQUENCE</scope>
</reference>
<dbReference type="AlphaFoldDB" id="A0A090XFD2"/>
<dbReference type="InterPro" id="IPR015940">
    <property type="entry name" value="UBA"/>
</dbReference>
<sequence>MGFSSSQARRSLQQANNDINLAVQIMQDTPLSSTSSGSSGFVPLGHEGAQGIPESMLAQLLALGFDLESVNEALARNNGDLDAAVSELMADNDMEEGRDEKEREALERLTQDISGHEEDFLDATLEEELLYLKEYRNEISRAWI</sequence>
<proteinExistence type="evidence at transcript level"/>
<organism evidence="2">
    <name type="scientific">Ixodes ricinus</name>
    <name type="common">Common tick</name>
    <name type="synonym">Acarus ricinus</name>
    <dbReference type="NCBI Taxonomy" id="34613"/>
    <lineage>
        <taxon>Eukaryota</taxon>
        <taxon>Metazoa</taxon>
        <taxon>Ecdysozoa</taxon>
        <taxon>Arthropoda</taxon>
        <taxon>Chelicerata</taxon>
        <taxon>Arachnida</taxon>
        <taxon>Acari</taxon>
        <taxon>Parasitiformes</taxon>
        <taxon>Ixodida</taxon>
        <taxon>Ixodoidea</taxon>
        <taxon>Ixodidae</taxon>
        <taxon>Ixodinae</taxon>
        <taxon>Ixodes</taxon>
    </lineage>
</organism>
<name>A0A090XFD2_IXORI</name>
<dbReference type="CDD" id="cd14270">
    <property type="entry name" value="UBA"/>
    <property type="match status" value="1"/>
</dbReference>
<accession>A0A090XFD2</accession>
<protein>
    <recommendedName>
        <fullName evidence="1">UBA domain-containing protein</fullName>
    </recommendedName>
</protein>
<feature type="domain" description="UBA" evidence="1">
    <location>
        <begin position="1"/>
        <end position="29"/>
    </location>
</feature>
<dbReference type="PROSITE" id="PS50030">
    <property type="entry name" value="UBA"/>
    <property type="match status" value="2"/>
</dbReference>
<dbReference type="EMBL" id="GBIH01000297">
    <property type="protein sequence ID" value="JAC94413.1"/>
    <property type="molecule type" value="mRNA"/>
</dbReference>
<dbReference type="Pfam" id="PF00627">
    <property type="entry name" value="UBA"/>
    <property type="match status" value="1"/>
</dbReference>
<dbReference type="SMART" id="SM00165">
    <property type="entry name" value="UBA"/>
    <property type="match status" value="2"/>
</dbReference>